<proteinExistence type="predicted"/>
<sequence length="64" mass="7022">MAFAAWRTTRSIKRPPPGQQLPSAQSPHQTLQPKLTPLSARPSLWPNAFSTPPQLAQHSNPNSP</sequence>
<evidence type="ECO:0000313" key="3">
    <source>
        <dbReference type="Proteomes" id="UP001164743"/>
    </source>
</evidence>
<keyword evidence="3" id="KW-1185">Reference proteome</keyword>
<evidence type="ECO:0000256" key="1">
    <source>
        <dbReference type="SAM" id="MobiDB-lite"/>
    </source>
</evidence>
<gene>
    <name evidence="2" type="ORF">PtA15_6A828</name>
</gene>
<name>A0ABY7CLU0_9BASI</name>
<feature type="compositionally biased region" description="Polar residues" evidence="1">
    <location>
        <begin position="48"/>
        <end position="64"/>
    </location>
</feature>
<feature type="region of interest" description="Disordered" evidence="1">
    <location>
        <begin position="1"/>
        <end position="64"/>
    </location>
</feature>
<dbReference type="EMBL" id="CP110426">
    <property type="protein sequence ID" value="WAQ86196.1"/>
    <property type="molecule type" value="Genomic_DNA"/>
</dbReference>
<feature type="compositionally biased region" description="Polar residues" evidence="1">
    <location>
        <begin position="20"/>
        <end position="33"/>
    </location>
</feature>
<dbReference type="GeneID" id="77811468"/>
<reference evidence="2" key="1">
    <citation type="submission" date="2022-10" db="EMBL/GenBank/DDBJ databases">
        <title>Puccinia triticina Genome sequencing and assembly.</title>
        <authorList>
            <person name="Li C."/>
        </authorList>
    </citation>
    <scope>NUCLEOTIDE SEQUENCE</scope>
    <source>
        <strain evidence="2">Pt15</strain>
    </source>
</reference>
<protein>
    <submittedName>
        <fullName evidence="2">Uncharacterized protein</fullName>
    </submittedName>
</protein>
<evidence type="ECO:0000313" key="2">
    <source>
        <dbReference type="EMBL" id="WAQ86196.1"/>
    </source>
</evidence>
<dbReference type="Proteomes" id="UP001164743">
    <property type="component" value="Chromosome 6A"/>
</dbReference>
<accession>A0ABY7CLU0</accession>
<dbReference type="RefSeq" id="XP_053021751.1">
    <property type="nucleotide sequence ID" value="XM_053170573.1"/>
</dbReference>
<organism evidence="2 3">
    <name type="scientific">Puccinia triticina</name>
    <dbReference type="NCBI Taxonomy" id="208348"/>
    <lineage>
        <taxon>Eukaryota</taxon>
        <taxon>Fungi</taxon>
        <taxon>Dikarya</taxon>
        <taxon>Basidiomycota</taxon>
        <taxon>Pucciniomycotina</taxon>
        <taxon>Pucciniomycetes</taxon>
        <taxon>Pucciniales</taxon>
        <taxon>Pucciniaceae</taxon>
        <taxon>Puccinia</taxon>
    </lineage>
</organism>